<accession>A0A8K0HPJ4</accession>
<name>A0A8K0HPJ4_9ROSA</name>
<dbReference type="OrthoDB" id="1219048at2759"/>
<dbReference type="PANTHER" id="PTHR44259">
    <property type="entry name" value="OS07G0183000 PROTEIN-RELATED"/>
    <property type="match status" value="1"/>
</dbReference>
<evidence type="ECO:0000259" key="1">
    <source>
        <dbReference type="Pfam" id="PF00646"/>
    </source>
</evidence>
<protein>
    <recommendedName>
        <fullName evidence="5">DUF295 domain-containing protein</fullName>
    </recommendedName>
</protein>
<dbReference type="InterPro" id="IPR001810">
    <property type="entry name" value="F-box_dom"/>
</dbReference>
<comment type="caution">
    <text evidence="3">The sequence shown here is derived from an EMBL/GenBank/DDBJ whole genome shotgun (WGS) entry which is preliminary data.</text>
</comment>
<evidence type="ECO:0008006" key="5">
    <source>
        <dbReference type="Google" id="ProtNLM"/>
    </source>
</evidence>
<evidence type="ECO:0000313" key="4">
    <source>
        <dbReference type="Proteomes" id="UP000796880"/>
    </source>
</evidence>
<proteinExistence type="predicted"/>
<feature type="domain" description="F-box" evidence="1">
    <location>
        <begin position="10"/>
        <end position="51"/>
    </location>
</feature>
<evidence type="ECO:0000313" key="3">
    <source>
        <dbReference type="EMBL" id="KAF3455385.1"/>
    </source>
</evidence>
<evidence type="ECO:0000259" key="2">
    <source>
        <dbReference type="Pfam" id="PF03478"/>
    </source>
</evidence>
<organism evidence="3 4">
    <name type="scientific">Rhamnella rubrinervis</name>
    <dbReference type="NCBI Taxonomy" id="2594499"/>
    <lineage>
        <taxon>Eukaryota</taxon>
        <taxon>Viridiplantae</taxon>
        <taxon>Streptophyta</taxon>
        <taxon>Embryophyta</taxon>
        <taxon>Tracheophyta</taxon>
        <taxon>Spermatophyta</taxon>
        <taxon>Magnoliopsida</taxon>
        <taxon>eudicotyledons</taxon>
        <taxon>Gunneridae</taxon>
        <taxon>Pentapetalae</taxon>
        <taxon>rosids</taxon>
        <taxon>fabids</taxon>
        <taxon>Rosales</taxon>
        <taxon>Rhamnaceae</taxon>
        <taxon>rhamnoid group</taxon>
        <taxon>Rhamneae</taxon>
        <taxon>Rhamnella</taxon>
    </lineage>
</organism>
<dbReference type="SUPFAM" id="SSF81383">
    <property type="entry name" value="F-box domain"/>
    <property type="match status" value="1"/>
</dbReference>
<feature type="domain" description="KIB1-4 beta-propeller" evidence="2">
    <location>
        <begin position="72"/>
        <end position="321"/>
    </location>
</feature>
<keyword evidence="4" id="KW-1185">Reference proteome</keyword>
<dbReference type="EMBL" id="VOIH02000001">
    <property type="protein sequence ID" value="KAF3455385.1"/>
    <property type="molecule type" value="Genomic_DNA"/>
</dbReference>
<gene>
    <name evidence="3" type="ORF">FNV43_RR00008</name>
</gene>
<dbReference type="InterPro" id="IPR005174">
    <property type="entry name" value="KIB1-4_b-propeller"/>
</dbReference>
<dbReference type="Pfam" id="PF00646">
    <property type="entry name" value="F-box"/>
    <property type="match status" value="1"/>
</dbReference>
<dbReference type="AlphaFoldDB" id="A0A8K0HPJ4"/>
<dbReference type="Pfam" id="PF03478">
    <property type="entry name" value="Beta-prop_KIB1-4"/>
    <property type="match status" value="1"/>
</dbReference>
<dbReference type="Proteomes" id="UP000796880">
    <property type="component" value="Unassembled WGS sequence"/>
</dbReference>
<dbReference type="Gene3D" id="1.20.1280.50">
    <property type="match status" value="1"/>
</dbReference>
<sequence>MGKRVRFANWESLIDELLGLVLDKLVYLRDYIRFSAVCKSWNSAASNRREKRPWLLISSSDKDNGRRKLSVYNFISDEIIKLRIPYKYKIKRCSGSSHGWLFFVESVSTLVVLNPFSGDIIQLPPLKSVDIINNGLGKVILSKDPSLGAFEVLATSSCSHVVAHLKFGDDFWAYSNSIPHTNRPRCLIFYKNIILGASPGGGILSLQVTSCDDIHSSSSRCIKVEKIIPDLNNNLDLVFSSRYFVLETTECDLIMVERYSKFDFKQYSTFKIIVSNGQVLDRTPVVNLGGHSLFLGNSNDSISVLASDYGGCRSNSIYYCHSYTMFKKHLVRRRVLKYGRIEEFNLDNQSFQYHQEFSMSHEASWIVPSMRTVVRNQLMKYTNSSDSDGKLERIPIADFGGESLFSGKLSTGISVLASELSWMYAKCDLL</sequence>
<dbReference type="InterPro" id="IPR036047">
    <property type="entry name" value="F-box-like_dom_sf"/>
</dbReference>
<dbReference type="InterPro" id="IPR050942">
    <property type="entry name" value="F-box_BR-signaling"/>
</dbReference>
<reference evidence="3" key="1">
    <citation type="submission" date="2020-03" db="EMBL/GenBank/DDBJ databases">
        <title>A high-quality chromosome-level genome assembly of a woody plant with both climbing and erect habits, Rhamnella rubrinervis.</title>
        <authorList>
            <person name="Lu Z."/>
            <person name="Yang Y."/>
            <person name="Zhu X."/>
            <person name="Sun Y."/>
        </authorList>
    </citation>
    <scope>NUCLEOTIDE SEQUENCE</scope>
    <source>
        <strain evidence="3">BYM</strain>
        <tissue evidence="3">Leaf</tissue>
    </source>
</reference>
<dbReference type="PANTHER" id="PTHR44259:SF93">
    <property type="entry name" value="PROTEIN, PUTATIVE (DUF295)-RELATED"/>
    <property type="match status" value="1"/>
</dbReference>